<feature type="active site" description="Proton acceptor; for dehydratase activity" evidence="7">
    <location>
        <position position="931"/>
    </location>
</feature>
<dbReference type="SMART" id="SM00829">
    <property type="entry name" value="PKS_ER"/>
    <property type="match status" value="1"/>
</dbReference>
<evidence type="ECO:0000259" key="8">
    <source>
        <dbReference type="PROSITE" id="PS50075"/>
    </source>
</evidence>
<dbReference type="GO" id="GO:0004315">
    <property type="term" value="F:3-oxoacyl-[acyl-carrier-protein] synthase activity"/>
    <property type="evidence" value="ECO:0007669"/>
    <property type="project" value="InterPro"/>
</dbReference>
<dbReference type="Pfam" id="PF16197">
    <property type="entry name" value="KAsynt_C_assoc"/>
    <property type="match status" value="1"/>
</dbReference>
<dbReference type="InterPro" id="IPR016036">
    <property type="entry name" value="Malonyl_transacylase_ACP-bd"/>
</dbReference>
<dbReference type="PANTHER" id="PTHR43775">
    <property type="entry name" value="FATTY ACID SYNTHASE"/>
    <property type="match status" value="1"/>
</dbReference>
<dbReference type="CDD" id="cd05195">
    <property type="entry name" value="enoyl_red"/>
    <property type="match status" value="1"/>
</dbReference>
<dbReference type="InterPro" id="IPR001227">
    <property type="entry name" value="Ac_transferase_dom_sf"/>
</dbReference>
<dbReference type="GO" id="GO:0004312">
    <property type="term" value="F:fatty acid synthase activity"/>
    <property type="evidence" value="ECO:0007669"/>
    <property type="project" value="TreeGrafter"/>
</dbReference>
<evidence type="ECO:0000313" key="11">
    <source>
        <dbReference type="EMBL" id="QIE55821.1"/>
    </source>
</evidence>
<dbReference type="InterPro" id="IPR020806">
    <property type="entry name" value="PKS_PP-bd"/>
</dbReference>
<dbReference type="InterPro" id="IPR013154">
    <property type="entry name" value="ADH-like_N"/>
</dbReference>
<sequence>MNAQANKTTYDVAISGYACRLPQAATPTDFWDILEQKRCVITEVGDDRWSKARFHHRDKTALGRSYTFAAGQVEGIWDFDPGFFGVSPREAVQMDPQQRLLLMTVWEAVEHAGLTPETLSEGRTGVYVGASASDHSFTFLGDPASVDAQFMTGNTLSIVSNRISYLLDLKGPSYTVDTACSSSFYAMHQAVQALKSGEIDTAIVGGVNALLSPFSFIGFSRATMLSPEGRCKAFDASADGYVRSEGAVVFVLRRMDAAAASGDPVRGVIVGSGVNSDGRTVGMAMPSAERQADLLRQIRRELQFDPDDLAFLECHGTGTPVGDPMEAHAIGEVFGRRRATPLAIGSAKTNFGHLEPASGLVGLLKAQMALEKGVFPASLHLNELNPNIAFDDLNLEVAGESVAIEARERPWLAGVNSFGFGGANAHVVLRQPEAAEIPVQPAAPPARALTISAASRESLEDMVARWREALDAAEPAEANRLVNAAAHRRQRAAHRLVALGDDATGIHAALTAHQEGVEPQVPAACVTGQRVGRGEKTAFVFGGNGSQWAGMGLDLYEENETFRAGFDEVSALFSAKSDIDLSALLASDELGDLLAESRIAQPILFAVQVGVVRMLAAEGLKPDAVAGHSVGEVAAAWAAGVLSLADAVHLIRTRSTALEFMKGMGGMAAVLAGEEAVEAALADFGDASITVAGDNSPRSSTIAGPVDSLKGFAKFARKRRIAAKLLDIDYPYHSPAIDPIRAKLIADLSDIEPHEGDAIYVSSTSGREAPGVALDTEYWWRNARQPVRFREAVGALAKLGCGVFVEIAPRPVLQSYVSDTLETLGWGASVVTTLEQNPRIAPTARSITARALAHGAKIDDARFFGAPIPYRGGLPGYAWRATTYRMTPGPESVDFFGFGGVHPLLGWRLKAGEGVWSNVIDTGLQPWLADHMIDGAVVYPAAGYVEMALAAGREVFGAAELSEFEILRPMVLDDGAAVETRVSFDQSDGQIRIESRRRLTGADWGLNAFGILRKTPVSAPAPAALELKGASKLNGRQLYQSLDGYGLNYGPAFQRIKAARINGVAAEARLTEAPAPVNGMALDPTVLDGAMHAIFPLIRRQAGDQALRAGVAFLPVRVGRIRLYAVETPAARAVVRLAKLSPRGAEAEIDLLAEDGALVAAVTGLRLKSVVLNRGARDIGRVWRQDLARLAVVDEDAAVPAGWADPAARAAALGVAAERAPEPDVGSLLVDALSRRLAWDMARRFADVDMRIDIASAIDLDPSARPLLARALLALEEDGAFTAEALGVGRLAAECPYPTVEELAQALAEEAPTRGGDLMALLKFEADLPARLQSGLLDAAPAPSAADITPGARAVWSAVEIVLTDIAAGWSAERRLEALVVGATPVGAIRRLAALEGLTRLTVTDPDARVVETLSQIAARRPKLRIAPFDEAATAGYDVVICGDSLSRLGRDGLSRLASGMLSGGLFGAVERAPDLMSDLLMGVAGDWWSGSLTPEAPVGRRQPAEDWCAALAEARLVDVAALPLKVETAEAVALFARARRRLSGAETTEERRGAVLILHDGAAKEIAAAGEIEAAMAAIGREVRIAAVGDTPEGLEPGWECVFLPGLFADDGDDLSRAASRVGRAHDWLAAQSPARLWLVTRGGRPAAGGAAGARRPPDAALWGLGRVLANEPGQPEIRLADFDPAMDTERLVELLAAELAAPSAEREIIWDDAGRAAPRVEAVPGLFDAAKDGAAGVEAARVLEIGQQGSFDSLKWAPSIRRAPDPDEVEIEIRAAGLNFRDVMWAQGLLPEEALEDGFAGATLGMECAGVVCRAGAASGRKAGEEVIAFGPACFATHATIPARAVAPLPAGTSFDTAAAVPTIFITAQYGLVELANLRSDETVLIHGGAGGVGLAAIQIARRIGARIIATAGSPAKRRLLRALGADAVFDSRSLAFADQVMAATGGEGVDVVLNSLFGEAMERSLGCLRPFGRFVELGKRDYYANSPIGLRPFRRNLTYFGVDADQLLSARPDLADRLFRDLADGFASGAFTPPPAQVFESDEAVDAFRLMQKSGHVGKIVIRPPSAPAAEPVATRPIGEGAWLIVGGTGGFGLETAAWLVGKGVRTLWLASRSGVVGKEGRSTVAAMRKAGATVNCVAADAADPEAVAALMAEIKTEGTPLKGVIHSAMVLDDALFESLDPKRLEAVMRPKIAGAALIDAATRDVGLDHFIVYSSVATLFGNPGQAAYVAANAYLESLMAARRAAGRPGLAVGWGPIGDIGYLAREEKTREQLAKRMGGALLTATEALQGLDVILAAGAPDVAVTFAPVRWGLLAADLPLLATPLFERVETARDAAGGAEGALDIQAMIEGLDDVSALKAIIEFLAAETGRILRQPPGELDPRRPLTEMGFDSLMAVDLKMAVEERIGASLPLMSLSDGVGLADLAKKLLDEARGRAAGAETAAVSAVVSQHVSGRIDEKDRQVVEKLAKKAEGMKAE</sequence>
<dbReference type="GO" id="GO:0008270">
    <property type="term" value="F:zinc ion binding"/>
    <property type="evidence" value="ECO:0007669"/>
    <property type="project" value="InterPro"/>
</dbReference>
<dbReference type="Pfam" id="PF00107">
    <property type="entry name" value="ADH_zinc_N"/>
    <property type="match status" value="1"/>
</dbReference>
<dbReference type="InterPro" id="IPR020843">
    <property type="entry name" value="ER"/>
</dbReference>
<keyword evidence="5" id="KW-0511">Multifunctional enzyme</keyword>
<dbReference type="Gene3D" id="3.30.70.3290">
    <property type="match status" value="1"/>
</dbReference>
<dbReference type="InterPro" id="IPR018201">
    <property type="entry name" value="Ketoacyl_synth_AS"/>
</dbReference>
<evidence type="ECO:0000256" key="6">
    <source>
        <dbReference type="ARBA" id="ARBA00023315"/>
    </source>
</evidence>
<dbReference type="InterPro" id="IPR016035">
    <property type="entry name" value="Acyl_Trfase/lysoPLipase"/>
</dbReference>
<dbReference type="PROSITE" id="PS00606">
    <property type="entry name" value="KS3_1"/>
    <property type="match status" value="1"/>
</dbReference>
<evidence type="ECO:0000259" key="9">
    <source>
        <dbReference type="PROSITE" id="PS52004"/>
    </source>
</evidence>
<dbReference type="InterPro" id="IPR014031">
    <property type="entry name" value="Ketoacyl_synth_C"/>
</dbReference>
<dbReference type="SUPFAM" id="SSF52151">
    <property type="entry name" value="FabD/lysophospholipase-like"/>
    <property type="match status" value="1"/>
</dbReference>
<evidence type="ECO:0000259" key="10">
    <source>
        <dbReference type="PROSITE" id="PS52019"/>
    </source>
</evidence>
<dbReference type="GO" id="GO:0031177">
    <property type="term" value="F:phosphopantetheine binding"/>
    <property type="evidence" value="ECO:0007669"/>
    <property type="project" value="InterPro"/>
</dbReference>
<dbReference type="Gene3D" id="3.40.366.10">
    <property type="entry name" value="Malonyl-Coenzyme A Acyl Carrier Protein, domain 2"/>
    <property type="match status" value="1"/>
</dbReference>
<dbReference type="Pfam" id="PF14765">
    <property type="entry name" value="PS-DH"/>
    <property type="match status" value="1"/>
</dbReference>
<dbReference type="FunFam" id="3.40.50.720:FF:000209">
    <property type="entry name" value="Polyketide synthase Pks12"/>
    <property type="match status" value="1"/>
</dbReference>
<reference evidence="11 12" key="1">
    <citation type="submission" date="2020-02" db="EMBL/GenBank/DDBJ databases">
        <title>complete genome sequence of Rhodobacteraceae bacterium.</title>
        <authorList>
            <person name="Park J."/>
            <person name="Kim Y.-S."/>
            <person name="Kim K.-H."/>
        </authorList>
    </citation>
    <scope>NUCLEOTIDE SEQUENCE [LARGE SCALE GENOMIC DNA]</scope>
    <source>
        <strain evidence="11 12">RR4-56</strain>
    </source>
</reference>
<dbReference type="Gene3D" id="1.10.1200.10">
    <property type="entry name" value="ACP-like"/>
    <property type="match status" value="1"/>
</dbReference>
<dbReference type="PROSITE" id="PS52004">
    <property type="entry name" value="KS3_2"/>
    <property type="match status" value="1"/>
</dbReference>
<dbReference type="InterPro" id="IPR049552">
    <property type="entry name" value="PKS_DH_N"/>
</dbReference>
<dbReference type="InterPro" id="IPR009081">
    <property type="entry name" value="PP-bd_ACP"/>
</dbReference>
<dbReference type="EMBL" id="CP049056">
    <property type="protein sequence ID" value="QIE55821.1"/>
    <property type="molecule type" value="Genomic_DNA"/>
</dbReference>
<dbReference type="InterPro" id="IPR050091">
    <property type="entry name" value="PKS_NRPS_Biosynth_Enz"/>
</dbReference>
<dbReference type="SUPFAM" id="SSF53335">
    <property type="entry name" value="S-adenosyl-L-methionine-dependent methyltransferases"/>
    <property type="match status" value="1"/>
</dbReference>
<dbReference type="Gene3D" id="3.90.180.10">
    <property type="entry name" value="Medium-chain alcohol dehydrogenases, catalytic domain"/>
    <property type="match status" value="1"/>
</dbReference>
<dbReference type="SMART" id="SM00825">
    <property type="entry name" value="PKS_KS"/>
    <property type="match status" value="1"/>
</dbReference>
<keyword evidence="6" id="KW-0012">Acyltransferase</keyword>
<dbReference type="InterPro" id="IPR013149">
    <property type="entry name" value="ADH-like_C"/>
</dbReference>
<feature type="domain" description="PKS/mFAS DH" evidence="10">
    <location>
        <begin position="902"/>
        <end position="1176"/>
    </location>
</feature>
<dbReference type="Pfam" id="PF08659">
    <property type="entry name" value="KR"/>
    <property type="match status" value="1"/>
</dbReference>
<dbReference type="KEGG" id="hdh:G5B40_10375"/>
<dbReference type="InterPro" id="IPR013968">
    <property type="entry name" value="PKS_KR"/>
</dbReference>
<dbReference type="InterPro" id="IPR042104">
    <property type="entry name" value="PKS_dehydratase_sf"/>
</dbReference>
<dbReference type="RefSeq" id="WP_165098229.1">
    <property type="nucleotide sequence ID" value="NZ_CP049056.1"/>
</dbReference>
<dbReference type="Pfam" id="PF00109">
    <property type="entry name" value="ketoacyl-synt"/>
    <property type="match status" value="1"/>
</dbReference>
<dbReference type="SUPFAM" id="SSF50129">
    <property type="entry name" value="GroES-like"/>
    <property type="match status" value="1"/>
</dbReference>
<dbReference type="InterPro" id="IPR036736">
    <property type="entry name" value="ACP-like_sf"/>
</dbReference>
<evidence type="ECO:0000256" key="3">
    <source>
        <dbReference type="ARBA" id="ARBA00022679"/>
    </source>
</evidence>
<keyword evidence="3" id="KW-0808">Transferase</keyword>
<organism evidence="11 12">
    <name type="scientific">Pikeienuella piscinae</name>
    <dbReference type="NCBI Taxonomy" id="2748098"/>
    <lineage>
        <taxon>Bacteria</taxon>
        <taxon>Pseudomonadati</taxon>
        <taxon>Pseudomonadota</taxon>
        <taxon>Alphaproteobacteria</taxon>
        <taxon>Rhodobacterales</taxon>
        <taxon>Paracoccaceae</taxon>
        <taxon>Pikeienuella</taxon>
    </lineage>
</organism>
<dbReference type="Proteomes" id="UP000503336">
    <property type="component" value="Chromosome"/>
</dbReference>
<dbReference type="InterPro" id="IPR049551">
    <property type="entry name" value="PKS_DH_C"/>
</dbReference>
<dbReference type="Pfam" id="PF02801">
    <property type="entry name" value="Ketoacyl-synt_C"/>
    <property type="match status" value="1"/>
</dbReference>
<dbReference type="Gene3D" id="3.40.50.720">
    <property type="entry name" value="NAD(P)-binding Rossmann-like Domain"/>
    <property type="match status" value="2"/>
</dbReference>
<dbReference type="InterPro" id="IPR002364">
    <property type="entry name" value="Quin_OxRdtase/zeta-crystal_CS"/>
</dbReference>
<dbReference type="Pfam" id="PF08240">
    <property type="entry name" value="ADH_N"/>
    <property type="match status" value="1"/>
</dbReference>
<feature type="domain" description="Carrier" evidence="8">
    <location>
        <begin position="2360"/>
        <end position="2437"/>
    </location>
</feature>
<dbReference type="Pfam" id="PF00698">
    <property type="entry name" value="Acyl_transf_1"/>
    <property type="match status" value="1"/>
</dbReference>
<dbReference type="SMART" id="SM00827">
    <property type="entry name" value="PKS_AT"/>
    <property type="match status" value="1"/>
</dbReference>
<dbReference type="SUPFAM" id="SSF51735">
    <property type="entry name" value="NAD(P)-binding Rossmann-fold domains"/>
    <property type="match status" value="3"/>
</dbReference>
<dbReference type="GO" id="GO:0016491">
    <property type="term" value="F:oxidoreductase activity"/>
    <property type="evidence" value="ECO:0007669"/>
    <property type="project" value="InterPro"/>
</dbReference>
<dbReference type="SUPFAM" id="SSF53901">
    <property type="entry name" value="Thiolase-like"/>
    <property type="match status" value="1"/>
</dbReference>
<evidence type="ECO:0000256" key="4">
    <source>
        <dbReference type="ARBA" id="ARBA00022857"/>
    </source>
</evidence>
<gene>
    <name evidence="11" type="ORF">G5B40_10375</name>
</gene>
<dbReference type="Gene3D" id="3.40.47.10">
    <property type="match status" value="1"/>
</dbReference>
<dbReference type="PROSITE" id="PS01162">
    <property type="entry name" value="QOR_ZETA_CRYSTAL"/>
    <property type="match status" value="1"/>
</dbReference>
<evidence type="ECO:0000256" key="1">
    <source>
        <dbReference type="ARBA" id="ARBA00022450"/>
    </source>
</evidence>
<keyword evidence="12" id="KW-1185">Reference proteome</keyword>
<evidence type="ECO:0000313" key="12">
    <source>
        <dbReference type="Proteomes" id="UP000503336"/>
    </source>
</evidence>
<dbReference type="Pfam" id="PF21089">
    <property type="entry name" value="PKS_DH_N"/>
    <property type="match status" value="1"/>
</dbReference>
<dbReference type="Gene3D" id="3.10.129.110">
    <property type="entry name" value="Polyketide synthase dehydratase"/>
    <property type="match status" value="1"/>
</dbReference>
<dbReference type="PANTHER" id="PTHR43775:SF37">
    <property type="entry name" value="SI:DKEY-61P9.11"/>
    <property type="match status" value="1"/>
</dbReference>
<dbReference type="SMART" id="SM00823">
    <property type="entry name" value="PKS_PP"/>
    <property type="match status" value="1"/>
</dbReference>
<dbReference type="InterPro" id="IPR014030">
    <property type="entry name" value="Ketoacyl_synth_N"/>
</dbReference>
<dbReference type="InterPro" id="IPR020807">
    <property type="entry name" value="PKS_DH"/>
</dbReference>
<keyword evidence="4" id="KW-0521">NADP</keyword>
<dbReference type="CDD" id="cd00833">
    <property type="entry name" value="PKS"/>
    <property type="match status" value="1"/>
</dbReference>
<evidence type="ECO:0000256" key="7">
    <source>
        <dbReference type="PROSITE-ProRule" id="PRU01363"/>
    </source>
</evidence>
<dbReference type="InterPro" id="IPR029063">
    <property type="entry name" value="SAM-dependent_MTases_sf"/>
</dbReference>
<feature type="region of interest" description="N-terminal hotdog fold" evidence="7">
    <location>
        <begin position="902"/>
        <end position="1019"/>
    </location>
</feature>
<dbReference type="SMART" id="SM00826">
    <property type="entry name" value="PKS_DH"/>
    <property type="match status" value="1"/>
</dbReference>
<evidence type="ECO:0000256" key="2">
    <source>
        <dbReference type="ARBA" id="ARBA00022553"/>
    </source>
</evidence>
<proteinExistence type="predicted"/>
<dbReference type="PROSITE" id="PS52019">
    <property type="entry name" value="PKS_MFAS_DH"/>
    <property type="match status" value="1"/>
</dbReference>
<name>A0A7L5BWJ9_9RHOB</name>
<keyword evidence="2" id="KW-0597">Phosphoprotein</keyword>
<accession>A0A7L5BWJ9</accession>
<dbReference type="InterPro" id="IPR032821">
    <property type="entry name" value="PKS_assoc"/>
</dbReference>
<dbReference type="SUPFAM" id="SSF55048">
    <property type="entry name" value="Probable ACP-binding domain of malonyl-CoA ACP transacylase"/>
    <property type="match status" value="1"/>
</dbReference>
<dbReference type="InterPro" id="IPR011032">
    <property type="entry name" value="GroES-like_sf"/>
</dbReference>
<protein>
    <submittedName>
        <fullName evidence="11">SDR family NAD(P)-dependent oxidoreductase</fullName>
    </submittedName>
</protein>
<evidence type="ECO:0000256" key="5">
    <source>
        <dbReference type="ARBA" id="ARBA00023268"/>
    </source>
</evidence>
<dbReference type="GO" id="GO:0006633">
    <property type="term" value="P:fatty acid biosynthetic process"/>
    <property type="evidence" value="ECO:0007669"/>
    <property type="project" value="InterPro"/>
</dbReference>
<feature type="domain" description="Ketosynthase family 3 (KS3)" evidence="9">
    <location>
        <begin position="9"/>
        <end position="431"/>
    </location>
</feature>
<dbReference type="InterPro" id="IPR014043">
    <property type="entry name" value="Acyl_transferase_dom"/>
</dbReference>
<dbReference type="Pfam" id="PF00550">
    <property type="entry name" value="PP-binding"/>
    <property type="match status" value="1"/>
</dbReference>
<dbReference type="InterPro" id="IPR057326">
    <property type="entry name" value="KR_dom"/>
</dbReference>
<dbReference type="InterPro" id="IPR020841">
    <property type="entry name" value="PKS_Beta-ketoAc_synthase_dom"/>
</dbReference>
<feature type="region of interest" description="C-terminal hotdog fold" evidence="7">
    <location>
        <begin position="1030"/>
        <end position="1176"/>
    </location>
</feature>
<dbReference type="InterPro" id="IPR049900">
    <property type="entry name" value="PKS_mFAS_DH"/>
</dbReference>
<feature type="active site" description="Proton donor; for dehydratase activity" evidence="7">
    <location>
        <position position="1088"/>
    </location>
</feature>
<dbReference type="PROSITE" id="PS50075">
    <property type="entry name" value="CARRIER"/>
    <property type="match status" value="1"/>
</dbReference>
<dbReference type="InterPro" id="IPR016039">
    <property type="entry name" value="Thiolase-like"/>
</dbReference>
<dbReference type="SUPFAM" id="SSF47336">
    <property type="entry name" value="ACP-like"/>
    <property type="match status" value="1"/>
</dbReference>
<dbReference type="SMART" id="SM00822">
    <property type="entry name" value="PKS_KR"/>
    <property type="match status" value="1"/>
</dbReference>
<keyword evidence="1" id="KW-0596">Phosphopantetheine</keyword>
<dbReference type="InterPro" id="IPR036291">
    <property type="entry name" value="NAD(P)-bd_dom_sf"/>
</dbReference>